<keyword evidence="2" id="KW-0285">Flavoprotein</keyword>
<comment type="cofactor">
    <cofactor evidence="1">
        <name>FAD</name>
        <dbReference type="ChEBI" id="CHEBI:57692"/>
    </cofactor>
</comment>
<dbReference type="PANTHER" id="PTHR45968:SF5">
    <property type="entry name" value="PROTEIN HOTHEAD"/>
    <property type="match status" value="1"/>
</dbReference>
<dbReference type="HOGENOM" id="CLU_1941228_0_0_1"/>
<accession>G7K173</accession>
<sequence>MKVFNKSYTHHPSIKVTVLQTHGVSPFNGFTYDHIFGTNVDGTIFDRFSHRHTAAELLASETPTNILYLIHATVQKIVSHLTEHFLDGPFVSLQHNIICLLNFGGLSPYTACSGFKWAPRKWTVGLVPSD</sequence>
<reference evidence="4 6" key="2">
    <citation type="journal article" date="2014" name="BMC Genomics">
        <title>An improved genome release (version Mt4.0) for the model legume Medicago truncatula.</title>
        <authorList>
            <person name="Tang H."/>
            <person name="Krishnakumar V."/>
            <person name="Bidwell S."/>
            <person name="Rosen B."/>
            <person name="Chan A."/>
            <person name="Zhou S."/>
            <person name="Gentzbittel L."/>
            <person name="Childs K.L."/>
            <person name="Yandell M."/>
            <person name="Gundlach H."/>
            <person name="Mayer K.F."/>
            <person name="Schwartz D.C."/>
            <person name="Town C.D."/>
        </authorList>
    </citation>
    <scope>GENOME REANNOTATION</scope>
    <source>
        <strain evidence="5 6">cv. Jemalong A17</strain>
    </source>
</reference>
<gene>
    <name evidence="4" type="ordered locus">MTR_5g024110</name>
</gene>
<evidence type="ECO:0000256" key="3">
    <source>
        <dbReference type="ARBA" id="ARBA00022827"/>
    </source>
</evidence>
<dbReference type="STRING" id="3880.G7K173"/>
<evidence type="ECO:0000313" key="6">
    <source>
        <dbReference type="Proteomes" id="UP000002051"/>
    </source>
</evidence>
<keyword evidence="3" id="KW-0274">FAD</keyword>
<dbReference type="eggNOG" id="KOG1238">
    <property type="taxonomic scope" value="Eukaryota"/>
</dbReference>
<dbReference type="EnsemblPlants" id="AES95312">
    <property type="protein sequence ID" value="AES95312"/>
    <property type="gene ID" value="MTR_5g024110"/>
</dbReference>
<dbReference type="AlphaFoldDB" id="G7K173"/>
<protein>
    <submittedName>
        <fullName evidence="4 5">Uncharacterized protein</fullName>
    </submittedName>
</protein>
<evidence type="ECO:0000256" key="1">
    <source>
        <dbReference type="ARBA" id="ARBA00001974"/>
    </source>
</evidence>
<evidence type="ECO:0000256" key="2">
    <source>
        <dbReference type="ARBA" id="ARBA00022630"/>
    </source>
</evidence>
<evidence type="ECO:0000313" key="5">
    <source>
        <dbReference type="EnsemblPlants" id="AES95312"/>
    </source>
</evidence>
<evidence type="ECO:0000313" key="4">
    <source>
        <dbReference type="EMBL" id="AES95312.1"/>
    </source>
</evidence>
<dbReference type="Gene3D" id="3.30.410.40">
    <property type="match status" value="1"/>
</dbReference>
<dbReference type="PANTHER" id="PTHR45968">
    <property type="entry name" value="OSJNBA0019K04.7 PROTEIN"/>
    <property type="match status" value="1"/>
</dbReference>
<dbReference type="PaxDb" id="3880-AES95312"/>
<proteinExistence type="predicted"/>
<name>G7K173_MEDTR</name>
<dbReference type="InterPro" id="IPR051871">
    <property type="entry name" value="GMC_Oxidoreductase-Related"/>
</dbReference>
<organism evidence="4 6">
    <name type="scientific">Medicago truncatula</name>
    <name type="common">Barrel medic</name>
    <name type="synonym">Medicago tribuloides</name>
    <dbReference type="NCBI Taxonomy" id="3880"/>
    <lineage>
        <taxon>Eukaryota</taxon>
        <taxon>Viridiplantae</taxon>
        <taxon>Streptophyta</taxon>
        <taxon>Embryophyta</taxon>
        <taxon>Tracheophyta</taxon>
        <taxon>Spermatophyta</taxon>
        <taxon>Magnoliopsida</taxon>
        <taxon>eudicotyledons</taxon>
        <taxon>Gunneridae</taxon>
        <taxon>Pentapetalae</taxon>
        <taxon>rosids</taxon>
        <taxon>fabids</taxon>
        <taxon>Fabales</taxon>
        <taxon>Fabaceae</taxon>
        <taxon>Papilionoideae</taxon>
        <taxon>50 kb inversion clade</taxon>
        <taxon>NPAAA clade</taxon>
        <taxon>Hologalegina</taxon>
        <taxon>IRL clade</taxon>
        <taxon>Trifolieae</taxon>
        <taxon>Medicago</taxon>
    </lineage>
</organism>
<dbReference type="Proteomes" id="UP000002051">
    <property type="component" value="Chromosome 5"/>
</dbReference>
<reference evidence="5" key="3">
    <citation type="submission" date="2015-04" db="UniProtKB">
        <authorList>
            <consortium name="EnsemblPlants"/>
        </authorList>
    </citation>
    <scope>IDENTIFICATION</scope>
    <source>
        <strain evidence="5">cv. Jemalong A17</strain>
    </source>
</reference>
<dbReference type="EMBL" id="CM001221">
    <property type="protein sequence ID" value="AES95312.1"/>
    <property type="molecule type" value="Genomic_DNA"/>
</dbReference>
<keyword evidence="6" id="KW-1185">Reference proteome</keyword>
<reference evidence="4 6" key="1">
    <citation type="journal article" date="2011" name="Nature">
        <title>The Medicago genome provides insight into the evolution of rhizobial symbioses.</title>
        <authorList>
            <person name="Young N.D."/>
            <person name="Debelle F."/>
            <person name="Oldroyd G.E."/>
            <person name="Geurts R."/>
            <person name="Cannon S.B."/>
            <person name="Udvardi M.K."/>
            <person name="Benedito V.A."/>
            <person name="Mayer K.F."/>
            <person name="Gouzy J."/>
            <person name="Schoof H."/>
            <person name="Van de Peer Y."/>
            <person name="Proost S."/>
            <person name="Cook D.R."/>
            <person name="Meyers B.C."/>
            <person name="Spannagl M."/>
            <person name="Cheung F."/>
            <person name="De Mita S."/>
            <person name="Krishnakumar V."/>
            <person name="Gundlach H."/>
            <person name="Zhou S."/>
            <person name="Mudge J."/>
            <person name="Bharti A.K."/>
            <person name="Murray J.D."/>
            <person name="Naoumkina M.A."/>
            <person name="Rosen B."/>
            <person name="Silverstein K.A."/>
            <person name="Tang H."/>
            <person name="Rombauts S."/>
            <person name="Zhao P.X."/>
            <person name="Zhou P."/>
            <person name="Barbe V."/>
            <person name="Bardou P."/>
            <person name="Bechner M."/>
            <person name="Bellec A."/>
            <person name="Berger A."/>
            <person name="Berges H."/>
            <person name="Bidwell S."/>
            <person name="Bisseling T."/>
            <person name="Choisne N."/>
            <person name="Couloux A."/>
            <person name="Denny R."/>
            <person name="Deshpande S."/>
            <person name="Dai X."/>
            <person name="Doyle J.J."/>
            <person name="Dudez A.M."/>
            <person name="Farmer A.D."/>
            <person name="Fouteau S."/>
            <person name="Franken C."/>
            <person name="Gibelin C."/>
            <person name="Gish J."/>
            <person name="Goldstein S."/>
            <person name="Gonzalez A.J."/>
            <person name="Green P.J."/>
            <person name="Hallab A."/>
            <person name="Hartog M."/>
            <person name="Hua A."/>
            <person name="Humphray S.J."/>
            <person name="Jeong D.H."/>
            <person name="Jing Y."/>
            <person name="Jocker A."/>
            <person name="Kenton S.M."/>
            <person name="Kim D.J."/>
            <person name="Klee K."/>
            <person name="Lai H."/>
            <person name="Lang C."/>
            <person name="Lin S."/>
            <person name="Macmil S.L."/>
            <person name="Magdelenat G."/>
            <person name="Matthews L."/>
            <person name="McCorrison J."/>
            <person name="Monaghan E.L."/>
            <person name="Mun J.H."/>
            <person name="Najar F.Z."/>
            <person name="Nicholson C."/>
            <person name="Noirot C."/>
            <person name="O'Bleness M."/>
            <person name="Paule C.R."/>
            <person name="Poulain J."/>
            <person name="Prion F."/>
            <person name="Qin B."/>
            <person name="Qu C."/>
            <person name="Retzel E.F."/>
            <person name="Riddle C."/>
            <person name="Sallet E."/>
            <person name="Samain S."/>
            <person name="Samson N."/>
            <person name="Sanders I."/>
            <person name="Saurat O."/>
            <person name="Scarpelli C."/>
            <person name="Schiex T."/>
            <person name="Segurens B."/>
            <person name="Severin A.J."/>
            <person name="Sherrier D.J."/>
            <person name="Shi R."/>
            <person name="Sims S."/>
            <person name="Singer S.R."/>
            <person name="Sinharoy S."/>
            <person name="Sterck L."/>
            <person name="Viollet A."/>
            <person name="Wang B.B."/>
            <person name="Wang K."/>
            <person name="Wang M."/>
            <person name="Wang X."/>
            <person name="Warfsmann J."/>
            <person name="Weissenbach J."/>
            <person name="White D.D."/>
            <person name="White J.D."/>
            <person name="Wiley G.B."/>
            <person name="Wincker P."/>
            <person name="Xing Y."/>
            <person name="Yang L."/>
            <person name="Yao Z."/>
            <person name="Ying F."/>
            <person name="Zhai J."/>
            <person name="Zhou L."/>
            <person name="Zuber A."/>
            <person name="Denarie J."/>
            <person name="Dixon R.A."/>
            <person name="May G.D."/>
            <person name="Schwartz D.C."/>
            <person name="Rogers J."/>
            <person name="Quetier F."/>
            <person name="Town C.D."/>
            <person name="Roe B.A."/>
        </authorList>
    </citation>
    <scope>NUCLEOTIDE SEQUENCE [LARGE SCALE GENOMIC DNA]</scope>
    <source>
        <strain evidence="4">A17</strain>
        <strain evidence="5 6">cv. Jemalong A17</strain>
    </source>
</reference>